<evidence type="ECO:0000256" key="4">
    <source>
        <dbReference type="ARBA" id="ARBA00022452"/>
    </source>
</evidence>
<feature type="domain" description="SLBB" evidence="16">
    <location>
        <begin position="283"/>
        <end position="365"/>
    </location>
</feature>
<dbReference type="PANTHER" id="PTHR33619">
    <property type="entry name" value="POLYSACCHARIDE EXPORT PROTEIN GFCE-RELATED"/>
    <property type="match status" value="1"/>
</dbReference>
<proteinExistence type="inferred from homology"/>
<dbReference type="InterPro" id="IPR003715">
    <property type="entry name" value="Poly_export_N"/>
</dbReference>
<feature type="domain" description="SLBB" evidence="16">
    <location>
        <begin position="198"/>
        <end position="275"/>
    </location>
</feature>
<keyword evidence="11" id="KW-0472">Membrane</keyword>
<evidence type="ECO:0000256" key="5">
    <source>
        <dbReference type="ARBA" id="ARBA00022597"/>
    </source>
</evidence>
<keyword evidence="5" id="KW-0762">Sugar transport</keyword>
<comment type="caution">
    <text evidence="17">The sequence shown here is derived from an EMBL/GenBank/DDBJ whole genome shotgun (WGS) entry which is preliminary data.</text>
</comment>
<evidence type="ECO:0000256" key="12">
    <source>
        <dbReference type="ARBA" id="ARBA00023139"/>
    </source>
</evidence>
<keyword evidence="10" id="KW-0626">Porin</keyword>
<evidence type="ECO:0000256" key="10">
    <source>
        <dbReference type="ARBA" id="ARBA00023114"/>
    </source>
</evidence>
<dbReference type="InterPro" id="IPR054765">
    <property type="entry name" value="SLBB_dom"/>
</dbReference>
<dbReference type="GO" id="GO:0015288">
    <property type="term" value="F:porin activity"/>
    <property type="evidence" value="ECO:0007669"/>
    <property type="project" value="UniProtKB-KW"/>
</dbReference>
<evidence type="ECO:0000259" key="16">
    <source>
        <dbReference type="Pfam" id="PF22461"/>
    </source>
</evidence>
<protein>
    <submittedName>
        <fullName evidence="17">Sugar ABC transporter substrate-binding protein</fullName>
    </submittedName>
</protein>
<keyword evidence="12" id="KW-0564">Palmitate</keyword>
<feature type="domain" description="Polysaccharide export protein N-terminal" evidence="15">
    <location>
        <begin position="103"/>
        <end position="191"/>
    </location>
</feature>
<gene>
    <name evidence="17" type="ORF">BG61_16180</name>
</gene>
<dbReference type="GO" id="GO:0006811">
    <property type="term" value="P:monoatomic ion transport"/>
    <property type="evidence" value="ECO:0007669"/>
    <property type="project" value="UniProtKB-KW"/>
</dbReference>
<dbReference type="Pfam" id="PF22461">
    <property type="entry name" value="SLBB_2"/>
    <property type="match status" value="2"/>
</dbReference>
<evidence type="ECO:0000256" key="6">
    <source>
        <dbReference type="ARBA" id="ARBA00022692"/>
    </source>
</evidence>
<dbReference type="Gene3D" id="3.30.1950.10">
    <property type="entry name" value="wza like domain"/>
    <property type="match status" value="1"/>
</dbReference>
<keyword evidence="9" id="KW-0406">Ion transport</keyword>
<evidence type="ECO:0000256" key="8">
    <source>
        <dbReference type="ARBA" id="ARBA00023047"/>
    </source>
</evidence>
<evidence type="ECO:0000313" key="18">
    <source>
        <dbReference type="Proteomes" id="UP000027466"/>
    </source>
</evidence>
<keyword evidence="18" id="KW-1185">Reference proteome</keyword>
<evidence type="ECO:0000256" key="13">
    <source>
        <dbReference type="ARBA" id="ARBA00023237"/>
    </source>
</evidence>
<evidence type="ECO:0000256" key="1">
    <source>
        <dbReference type="ARBA" id="ARBA00004571"/>
    </source>
</evidence>
<sequence length="395" mass="42051">MLNQKQSSTMSTTIARGVPGFRLSALAAAVTLCTLVTGCSLSPGMRMVSPPALVETSQDNGDPASEVQIPITPIDLSLVRKMHSAQAATATADPLANLFGTAGPYKLGVGDVLQITVWDHPELVAALGQPNPTTRPSDAGPGFVVDADGNLQFPYVSKTMHVAGKSAEQVQRELYTELSKVFVKPQVTVRVSSFRSSQIYIDGDVRTPGAQTINDIPMTLTEAIGRAGGFAPTADQSRLTLIRDGVTYPINVPALVAKGKSPSNIVLRPGDMLRVDSRDENGVYVMGEVTRPATVIPMRNGKLTLSDAISQAGSVNPETSNPKETYVIRNGQTDKPEIYKLDARSPVSMLLANNFDLQPKDVVYIDNSGLVRFSRVLNLLLPAINAGLTAAIVTK</sequence>
<evidence type="ECO:0000256" key="3">
    <source>
        <dbReference type="ARBA" id="ARBA00022448"/>
    </source>
</evidence>
<dbReference type="Gene3D" id="3.10.560.10">
    <property type="entry name" value="Outer membrane lipoprotein wza domain like"/>
    <property type="match status" value="2"/>
</dbReference>
<dbReference type="Pfam" id="PF02563">
    <property type="entry name" value="Poly_export"/>
    <property type="match status" value="1"/>
</dbReference>
<reference evidence="17 18" key="1">
    <citation type="submission" date="2014-03" db="EMBL/GenBank/DDBJ databases">
        <title>Draft Genome Sequences of Four Burkholderia Strains.</title>
        <authorList>
            <person name="Liu X.Y."/>
            <person name="Li C.X."/>
            <person name="Xu J.H."/>
        </authorList>
    </citation>
    <scope>NUCLEOTIDE SEQUENCE [LARGE SCALE GENOMIC DNA]</scope>
    <source>
        <strain evidence="17 18">DSM 50014</strain>
    </source>
</reference>
<evidence type="ECO:0000256" key="2">
    <source>
        <dbReference type="ARBA" id="ARBA00009450"/>
    </source>
</evidence>
<evidence type="ECO:0000313" key="17">
    <source>
        <dbReference type="EMBL" id="KDR41647.1"/>
    </source>
</evidence>
<dbReference type="EMBL" id="JFHC01000025">
    <property type="protein sequence ID" value="KDR41647.1"/>
    <property type="molecule type" value="Genomic_DNA"/>
</dbReference>
<dbReference type="PANTHER" id="PTHR33619:SF3">
    <property type="entry name" value="POLYSACCHARIDE EXPORT PROTEIN GFCE-RELATED"/>
    <property type="match status" value="1"/>
</dbReference>
<keyword evidence="8" id="KW-0625">Polysaccharide transport</keyword>
<keyword evidence="4" id="KW-1134">Transmembrane beta strand</keyword>
<evidence type="ECO:0000256" key="9">
    <source>
        <dbReference type="ARBA" id="ARBA00023065"/>
    </source>
</evidence>
<comment type="subcellular location">
    <subcellularLocation>
        <location evidence="1">Cell outer membrane</location>
        <topology evidence="1">Multi-pass membrane protein</topology>
    </subcellularLocation>
</comment>
<keyword evidence="6" id="KW-0812">Transmembrane</keyword>
<comment type="similarity">
    <text evidence="2">Belongs to the BexD/CtrA/VexA family.</text>
</comment>
<accession>A0A069PML6</accession>
<dbReference type="STRING" id="60547.GCA_000751215_02716"/>
<name>A0A069PML6_9BURK</name>
<dbReference type="GO" id="GO:0009279">
    <property type="term" value="C:cell outer membrane"/>
    <property type="evidence" value="ECO:0007669"/>
    <property type="project" value="UniProtKB-SubCell"/>
</dbReference>
<evidence type="ECO:0000259" key="15">
    <source>
        <dbReference type="Pfam" id="PF02563"/>
    </source>
</evidence>
<dbReference type="GO" id="GO:0015159">
    <property type="term" value="F:polysaccharide transmembrane transporter activity"/>
    <property type="evidence" value="ECO:0007669"/>
    <property type="project" value="InterPro"/>
</dbReference>
<evidence type="ECO:0000256" key="14">
    <source>
        <dbReference type="ARBA" id="ARBA00023288"/>
    </source>
</evidence>
<dbReference type="GO" id="GO:0046930">
    <property type="term" value="C:pore complex"/>
    <property type="evidence" value="ECO:0007669"/>
    <property type="project" value="UniProtKB-KW"/>
</dbReference>
<dbReference type="InterPro" id="IPR049712">
    <property type="entry name" value="Poly_export"/>
</dbReference>
<dbReference type="Proteomes" id="UP000027466">
    <property type="component" value="Unassembled WGS sequence"/>
</dbReference>
<evidence type="ECO:0000256" key="7">
    <source>
        <dbReference type="ARBA" id="ARBA00022729"/>
    </source>
</evidence>
<dbReference type="AlphaFoldDB" id="A0A069PML6"/>
<keyword evidence="13" id="KW-0998">Cell outer membrane</keyword>
<evidence type="ECO:0000256" key="11">
    <source>
        <dbReference type="ARBA" id="ARBA00023136"/>
    </source>
</evidence>
<keyword evidence="7" id="KW-0732">Signal</keyword>
<keyword evidence="14" id="KW-0449">Lipoprotein</keyword>
<keyword evidence="3" id="KW-0813">Transport</keyword>
<organism evidence="17 18">
    <name type="scientific">Caballeronia glathei</name>
    <dbReference type="NCBI Taxonomy" id="60547"/>
    <lineage>
        <taxon>Bacteria</taxon>
        <taxon>Pseudomonadati</taxon>
        <taxon>Pseudomonadota</taxon>
        <taxon>Betaproteobacteria</taxon>
        <taxon>Burkholderiales</taxon>
        <taxon>Burkholderiaceae</taxon>
        <taxon>Caballeronia</taxon>
    </lineage>
</organism>